<dbReference type="EMBL" id="QZCG01000022">
    <property type="protein sequence ID" value="RJE81952.1"/>
    <property type="molecule type" value="Genomic_DNA"/>
</dbReference>
<dbReference type="Proteomes" id="UP000284202">
    <property type="component" value="Unassembled WGS sequence"/>
</dbReference>
<comment type="caution">
    <text evidence="1">The sequence shown here is derived from an EMBL/GenBank/DDBJ whole genome shotgun (WGS) entry which is preliminary data.</text>
</comment>
<evidence type="ECO:0000313" key="2">
    <source>
        <dbReference type="Proteomes" id="UP000284202"/>
    </source>
</evidence>
<protein>
    <submittedName>
        <fullName evidence="1">Uncharacterized protein</fullName>
    </submittedName>
</protein>
<dbReference type="AlphaFoldDB" id="A0A418SM32"/>
<evidence type="ECO:0000313" key="1">
    <source>
        <dbReference type="EMBL" id="RJE81952.1"/>
    </source>
</evidence>
<sequence length="69" mass="7593">MFPSFVIGAIAFFQTDNTILTRLCQHGSVLGSQFGFRDSFLLGCRAFWRGISALHESAGSQVDMAGQYE</sequence>
<reference evidence="2" key="1">
    <citation type="submission" date="2018-09" db="EMBL/GenBank/DDBJ databases">
        <title>Acidovorax cavernicola nov. sp. isolated from Gruta de las Maravillas (Aracena, Spain).</title>
        <authorList>
            <person name="Jurado V."/>
            <person name="Gutierrez-Patricio S."/>
            <person name="Gonzalez-Pimentel J.L."/>
            <person name="Miller A.Z."/>
            <person name="Laiz L."/>
            <person name="Saiz-Jimenez C."/>
        </authorList>
    </citation>
    <scope>NUCLEOTIDE SEQUENCE [LARGE SCALE GENOMIC DNA]</scope>
    <source>
        <strain evidence="2">1011MAR3C25</strain>
    </source>
</reference>
<name>A0A418SM32_9RHOB</name>
<accession>A0A418SM32</accession>
<gene>
    <name evidence="1" type="ORF">D3P04_22100</name>
</gene>
<keyword evidence="2" id="KW-1185">Reference proteome</keyword>
<organism evidence="1 2">
    <name type="scientific">Paracoccus onubensis</name>
    <dbReference type="NCBI Taxonomy" id="1675788"/>
    <lineage>
        <taxon>Bacteria</taxon>
        <taxon>Pseudomonadati</taxon>
        <taxon>Pseudomonadota</taxon>
        <taxon>Alphaproteobacteria</taxon>
        <taxon>Rhodobacterales</taxon>
        <taxon>Paracoccaceae</taxon>
        <taxon>Paracoccus</taxon>
    </lineage>
</organism>
<proteinExistence type="predicted"/>